<gene>
    <name evidence="5" type="ORF">MQH31_13665</name>
</gene>
<dbReference type="Proteomes" id="UP001165341">
    <property type="component" value="Unassembled WGS sequence"/>
</dbReference>
<dbReference type="InterPro" id="IPR035965">
    <property type="entry name" value="PAS-like_dom_sf"/>
</dbReference>
<dbReference type="NCBIfam" id="TIGR00229">
    <property type="entry name" value="sensory_box"/>
    <property type="match status" value="2"/>
</dbReference>
<dbReference type="InterPro" id="IPR035919">
    <property type="entry name" value="EAL_sf"/>
</dbReference>
<dbReference type="PANTHER" id="PTHR44757:SF2">
    <property type="entry name" value="BIOFILM ARCHITECTURE MAINTENANCE PROTEIN MBAA"/>
    <property type="match status" value="1"/>
</dbReference>
<accession>A0AA41UHV7</accession>
<dbReference type="NCBIfam" id="TIGR00254">
    <property type="entry name" value="GGDEF"/>
    <property type="match status" value="1"/>
</dbReference>
<evidence type="ECO:0000259" key="3">
    <source>
        <dbReference type="PROSITE" id="PS50883"/>
    </source>
</evidence>
<feature type="domain" description="PAC" evidence="2">
    <location>
        <begin position="504"/>
        <end position="556"/>
    </location>
</feature>
<evidence type="ECO:0000313" key="6">
    <source>
        <dbReference type="Proteomes" id="UP001165341"/>
    </source>
</evidence>
<dbReference type="InterPro" id="IPR013767">
    <property type="entry name" value="PAS_fold"/>
</dbReference>
<feature type="domain" description="GGDEF" evidence="4">
    <location>
        <begin position="715"/>
        <end position="847"/>
    </location>
</feature>
<organism evidence="5 6">
    <name type="scientific">Cryobacterium zhongshanensis</name>
    <dbReference type="NCBI Taxonomy" id="2928153"/>
    <lineage>
        <taxon>Bacteria</taxon>
        <taxon>Bacillati</taxon>
        <taxon>Actinomycetota</taxon>
        <taxon>Actinomycetes</taxon>
        <taxon>Micrococcales</taxon>
        <taxon>Microbacteriaceae</taxon>
        <taxon>Cryobacterium</taxon>
    </lineage>
</organism>
<dbReference type="SMART" id="SM00052">
    <property type="entry name" value="EAL"/>
    <property type="match status" value="1"/>
</dbReference>
<dbReference type="SUPFAM" id="SSF55785">
    <property type="entry name" value="PYP-like sensor domain (PAS domain)"/>
    <property type="match status" value="4"/>
</dbReference>
<dbReference type="InterPro" id="IPR052155">
    <property type="entry name" value="Biofilm_reg_signaling"/>
</dbReference>
<feature type="domain" description="PAS" evidence="1">
    <location>
        <begin position="175"/>
        <end position="220"/>
    </location>
</feature>
<evidence type="ECO:0000259" key="2">
    <source>
        <dbReference type="PROSITE" id="PS50113"/>
    </source>
</evidence>
<protein>
    <submittedName>
        <fullName evidence="5">EAL domain-containing protein</fullName>
    </submittedName>
</protein>
<dbReference type="InterPro" id="IPR001610">
    <property type="entry name" value="PAC"/>
</dbReference>
<dbReference type="SUPFAM" id="SSF141868">
    <property type="entry name" value="EAL domain-like"/>
    <property type="match status" value="1"/>
</dbReference>
<dbReference type="Pfam" id="PF00563">
    <property type="entry name" value="EAL"/>
    <property type="match status" value="1"/>
</dbReference>
<dbReference type="InterPro" id="IPR001633">
    <property type="entry name" value="EAL_dom"/>
</dbReference>
<dbReference type="InterPro" id="IPR000160">
    <property type="entry name" value="GGDEF_dom"/>
</dbReference>
<dbReference type="AlphaFoldDB" id="A0AA41UHV7"/>
<dbReference type="InterPro" id="IPR000014">
    <property type="entry name" value="PAS"/>
</dbReference>
<dbReference type="SMART" id="SM00091">
    <property type="entry name" value="PAS"/>
    <property type="match status" value="4"/>
</dbReference>
<dbReference type="CDD" id="cd01948">
    <property type="entry name" value="EAL"/>
    <property type="match status" value="1"/>
</dbReference>
<feature type="domain" description="EAL" evidence="3">
    <location>
        <begin position="856"/>
        <end position="1105"/>
    </location>
</feature>
<feature type="domain" description="PAS" evidence="1">
    <location>
        <begin position="432"/>
        <end position="487"/>
    </location>
</feature>
<dbReference type="InterPro" id="IPR029787">
    <property type="entry name" value="Nucleotide_cyclase"/>
</dbReference>
<dbReference type="PROSITE" id="PS50112">
    <property type="entry name" value="PAS"/>
    <property type="match status" value="3"/>
</dbReference>
<evidence type="ECO:0000259" key="1">
    <source>
        <dbReference type="PROSITE" id="PS50112"/>
    </source>
</evidence>
<dbReference type="CDD" id="cd01949">
    <property type="entry name" value="GGDEF"/>
    <property type="match status" value="1"/>
</dbReference>
<dbReference type="CDD" id="cd00130">
    <property type="entry name" value="PAS"/>
    <property type="match status" value="3"/>
</dbReference>
<comment type="caution">
    <text evidence="5">The sequence shown here is derived from an EMBL/GenBank/DDBJ whole genome shotgun (WGS) entry which is preliminary data.</text>
</comment>
<dbReference type="Pfam" id="PF13426">
    <property type="entry name" value="PAS_9"/>
    <property type="match status" value="1"/>
</dbReference>
<dbReference type="RefSeq" id="WP_243012487.1">
    <property type="nucleotide sequence ID" value="NZ_JALGAR010000003.1"/>
</dbReference>
<sequence>MPRAADGAEPVFDGEPVPVITPDLGSETRWAADTPTSVRLQRPLVPAGIGLIAYGTPDGRVLGANLTATSQLHLVWDDQLGRTPEAQNWNPIDEWGAPIALHDLPALSAMRTGAPVAETLVGLFVPGDDTNPARLAWFRISGTPAVDDAGATVGAFALLDEVTDTAEGRTATNTVLAGYRALADNVTDFVLRTDLDGLVSWASPSTARAIGWARDALVGNPLSWLWPTGQQADAATFADLVARGAKAHGRIRVLCTDGSDQWFFQSSSPALAPDGAVVGAIHDFTAIGALVAAEQSARTDRRTLQASLDGLGDPYVLVQAVRNSHGTIIDFLVDEANPAACAFHRMPAGQIIGGSLLKPMPAAISGAIGDLCSEVLEQGVPCHRDGFRATSPHGDRPDRWYDFHAAPVSDRVSVIWRDVTEQHLAVQALLDSEQRYRLLAENASDVVLMVDSADRYVWASPSLEEALGWKHTDLLNRTSAEFVHPDDIPGVLAARAQQNDGVRRHSPFRVRRSDGTYRWVSTVTRDLHDAAGQTTGRVISLRDVHEETMARQSLEKSVELFRAVLTSSTTGMILCDLKGRIQVVNEALCTMLIRDEAWLLARRTDELVHPDDRETVIAARALTIATPAQTPFRELRLVRADGAIIWARRTASVIRTSSGEPERLVVQLEDVTAEHESREELLFQAHNDRLTGMHNRDWILRALEHDLEESRDSGLAVGVLFIDLDNFKLVNDSLGHVAGDEVLAVIADRIASAMLPHDRVGRFGGDEFVVVVPNASEPADVERVAENITAALSTELSIHGHRIIPTVSMGIALSTVGSTAASLLRDTDSALFRAKKSGRARWQFFDDTMHSQAMERLTIEDEIRISLQKGDFVVYYQPIVALLDRSTVGYEALVRWQHPGRGLLAPAEFLPIAEESRLVLGIDRYVLDQVCSVLAADPNGTTTISVNVSAVDLAHESWAETFTSTLRTHGVDPSRLIVEVTETAVLSLRPSTTGSLDAVRDLGIGLHLDDFGTGFSPISLLRDLPVTGLKLDASFVAGLGDDNRGADALAAGLAGLVAHLELTGVAEGIETETQAQTLLAQGWLHGQGYLFGRPAPWPRQDRTAR</sequence>
<dbReference type="SMART" id="SM00086">
    <property type="entry name" value="PAC"/>
    <property type="match status" value="2"/>
</dbReference>
<dbReference type="Pfam" id="PF08447">
    <property type="entry name" value="PAS_3"/>
    <property type="match status" value="1"/>
</dbReference>
<feature type="domain" description="PAC" evidence="2">
    <location>
        <begin position="631"/>
        <end position="683"/>
    </location>
</feature>
<dbReference type="PROSITE" id="PS50887">
    <property type="entry name" value="GGDEF"/>
    <property type="match status" value="1"/>
</dbReference>
<dbReference type="InterPro" id="IPR043128">
    <property type="entry name" value="Rev_trsase/Diguanyl_cyclase"/>
</dbReference>
<dbReference type="SUPFAM" id="SSF55073">
    <property type="entry name" value="Nucleotide cyclase"/>
    <property type="match status" value="1"/>
</dbReference>
<dbReference type="EMBL" id="JALGAR010000003">
    <property type="protein sequence ID" value="MCI4658854.1"/>
    <property type="molecule type" value="Genomic_DNA"/>
</dbReference>
<dbReference type="Gene3D" id="3.30.70.270">
    <property type="match status" value="1"/>
</dbReference>
<feature type="domain" description="PAS" evidence="1">
    <location>
        <begin position="557"/>
        <end position="616"/>
    </location>
</feature>
<dbReference type="Gene3D" id="3.30.450.20">
    <property type="entry name" value="PAS domain"/>
    <property type="match status" value="4"/>
</dbReference>
<proteinExistence type="predicted"/>
<evidence type="ECO:0000313" key="5">
    <source>
        <dbReference type="EMBL" id="MCI4658854.1"/>
    </source>
</evidence>
<dbReference type="Pfam" id="PF08448">
    <property type="entry name" value="PAS_4"/>
    <property type="match status" value="1"/>
</dbReference>
<dbReference type="PROSITE" id="PS50883">
    <property type="entry name" value="EAL"/>
    <property type="match status" value="1"/>
</dbReference>
<dbReference type="InterPro" id="IPR000700">
    <property type="entry name" value="PAS-assoc_C"/>
</dbReference>
<dbReference type="PANTHER" id="PTHR44757">
    <property type="entry name" value="DIGUANYLATE CYCLASE DGCP"/>
    <property type="match status" value="1"/>
</dbReference>
<dbReference type="InterPro" id="IPR013655">
    <property type="entry name" value="PAS_fold_3"/>
</dbReference>
<dbReference type="Gene3D" id="3.20.20.450">
    <property type="entry name" value="EAL domain"/>
    <property type="match status" value="1"/>
</dbReference>
<dbReference type="InterPro" id="IPR013656">
    <property type="entry name" value="PAS_4"/>
</dbReference>
<name>A0AA41UHV7_9MICO</name>
<evidence type="ECO:0000259" key="4">
    <source>
        <dbReference type="PROSITE" id="PS50887"/>
    </source>
</evidence>
<keyword evidence="6" id="KW-1185">Reference proteome</keyword>
<dbReference type="GO" id="GO:0006355">
    <property type="term" value="P:regulation of DNA-templated transcription"/>
    <property type="evidence" value="ECO:0007669"/>
    <property type="project" value="InterPro"/>
</dbReference>
<dbReference type="SMART" id="SM00267">
    <property type="entry name" value="GGDEF"/>
    <property type="match status" value="1"/>
</dbReference>
<reference evidence="5" key="1">
    <citation type="submission" date="2022-03" db="EMBL/GenBank/DDBJ databases">
        <title>Cryobacterium sp. nov. strain ZS14-85, isolated from Antarctic soil.</title>
        <authorList>
            <person name="Li J."/>
            <person name="Niu G."/>
        </authorList>
    </citation>
    <scope>NUCLEOTIDE SEQUENCE</scope>
    <source>
        <strain evidence="5">ZS14-85</strain>
    </source>
</reference>
<dbReference type="Pfam" id="PF00990">
    <property type="entry name" value="GGDEF"/>
    <property type="match status" value="1"/>
</dbReference>
<dbReference type="Pfam" id="PF00989">
    <property type="entry name" value="PAS"/>
    <property type="match status" value="1"/>
</dbReference>
<dbReference type="PROSITE" id="PS50113">
    <property type="entry name" value="PAC"/>
    <property type="match status" value="2"/>
</dbReference>